<dbReference type="EMBL" id="JAGFNK010000004">
    <property type="protein sequence ID" value="KAI9512964.1"/>
    <property type="molecule type" value="Genomic_DNA"/>
</dbReference>
<comment type="caution">
    <text evidence="1">The sequence shown here is derived from an EMBL/GenBank/DDBJ whole genome shotgun (WGS) entry which is preliminary data.</text>
</comment>
<evidence type="ECO:0000313" key="1">
    <source>
        <dbReference type="EMBL" id="KAI9512964.1"/>
    </source>
</evidence>
<protein>
    <submittedName>
        <fullName evidence="1">PLP-dependent transferase</fullName>
    </submittedName>
</protein>
<keyword evidence="1" id="KW-0808">Transferase</keyword>
<organism evidence="1 2">
    <name type="scientific">Russula earlei</name>
    <dbReference type="NCBI Taxonomy" id="71964"/>
    <lineage>
        <taxon>Eukaryota</taxon>
        <taxon>Fungi</taxon>
        <taxon>Dikarya</taxon>
        <taxon>Basidiomycota</taxon>
        <taxon>Agaricomycotina</taxon>
        <taxon>Agaricomycetes</taxon>
        <taxon>Russulales</taxon>
        <taxon>Russulaceae</taxon>
        <taxon>Russula</taxon>
    </lineage>
</organism>
<accession>A0ACC0UPD8</accession>
<name>A0ACC0UPD8_9AGAM</name>
<proteinExistence type="predicted"/>
<dbReference type="Proteomes" id="UP001207468">
    <property type="component" value="Unassembled WGS sequence"/>
</dbReference>
<keyword evidence="2" id="KW-1185">Reference proteome</keyword>
<evidence type="ECO:0000313" key="2">
    <source>
        <dbReference type="Proteomes" id="UP001207468"/>
    </source>
</evidence>
<gene>
    <name evidence="1" type="ORF">F5148DRAFT_1334560</name>
</gene>
<reference evidence="1" key="1">
    <citation type="submission" date="2021-03" db="EMBL/GenBank/DDBJ databases">
        <title>Evolutionary priming and transition to the ectomycorrhizal habit in an iconic lineage of mushroom-forming fungi: is preadaptation a requirement?</title>
        <authorList>
            <consortium name="DOE Joint Genome Institute"/>
            <person name="Looney B.P."/>
            <person name="Miyauchi S."/>
            <person name="Morin E."/>
            <person name="Drula E."/>
            <person name="Courty P.E."/>
            <person name="Chicoki N."/>
            <person name="Fauchery L."/>
            <person name="Kohler A."/>
            <person name="Kuo A."/>
            <person name="LaButti K."/>
            <person name="Pangilinan J."/>
            <person name="Lipzen A."/>
            <person name="Riley R."/>
            <person name="Andreopoulos W."/>
            <person name="He G."/>
            <person name="Johnson J."/>
            <person name="Barry K.W."/>
            <person name="Grigoriev I.V."/>
            <person name="Nagy L."/>
            <person name="Hibbett D."/>
            <person name="Henrissat B."/>
            <person name="Matheny P.B."/>
            <person name="Labbe J."/>
            <person name="Martin A.F."/>
        </authorList>
    </citation>
    <scope>NUCLEOTIDE SEQUENCE</scope>
    <source>
        <strain evidence="1">BPL698</strain>
    </source>
</reference>
<sequence>MSLLFKNFRVHQVFGANTDVGKTILTSGLVRASAAKKNHVFYLKPVSTGPMHDADDEHVKRYAGPLGALVTARCLYRFDEPVSPHLAAEREGAQNVPTDDAFVTSVASYIRKCASGTTERSHMYIETAGGVHSPTPSGTTQLDSYRPLFLPTILVGDSRLGGISSTISAYESLLLRGFVVDAVLLFKDPYHRNSEYLEPYLAERGVKVSAVDPPPPREADARKNFMVTEEYYRKLASDDRAGGLLGVVEHLDERHEGRIKELHSMPRRALDTVWWPFVQHGLLKGEGDVNVIDSAWGDHFSVFNGHRRSSSSSSPPSTAGLGSLLESQFDGSASWWTQALGHAHPALTLAAARAAGRYGHVMYPRAIHAPALRLAERLVHDGPGKGWAARAFISDNGSTGMEIALKMALRVASRRFGLAPRERKTMGVLGLRGSYHGDTIGSMDACEEGVYTCEWHQAKGYWFEPPTVEIENGRASVRVPSAVAHRDVEGRSLSPSWIYDVGARLDTPLARAYRDLVDGTLEKLAGRPGAAPLGALVLEPLVLGAGGMVFVDPLFQRVLVDAARARGLPVVFDEVFSGLWRLGLRSAAAALGAHPDVAVYGKALTGGLVPLAATLATEDVFGAFEGPDKAEALLHGHSYSAYAVGCEVANVALERLERLGVGETWSDARAAWGAVGVARAGAGERREGATPANAGGGAAAAPAPAPASASATVWSVWSPGFVDVLSKLEIVDHAMTLGTVLAFKVRGGDAGYESHSAEALLNTLGDAVGGSGRNVTSVPGGAPSGINFRTLGDVAYFMTSLNTPPATIRAVEDRIWAVLGR</sequence>